<evidence type="ECO:0000313" key="2">
    <source>
        <dbReference type="EMBL" id="MDQ0416816.1"/>
    </source>
</evidence>
<dbReference type="InterPro" id="IPR035253">
    <property type="entry name" value="Lipoprotein_22_bac"/>
</dbReference>
<keyword evidence="1" id="KW-1133">Transmembrane helix</keyword>
<name>A0AAJ1WTA9_9BACL</name>
<feature type="transmembrane region" description="Helical" evidence="1">
    <location>
        <begin position="6"/>
        <end position="23"/>
    </location>
</feature>
<accession>A0AAJ1WTA9</accession>
<evidence type="ECO:0000313" key="3">
    <source>
        <dbReference type="Proteomes" id="UP001238450"/>
    </source>
</evidence>
<dbReference type="Proteomes" id="UP001238450">
    <property type="component" value="Unassembled WGS sequence"/>
</dbReference>
<keyword evidence="1" id="KW-0472">Membrane</keyword>
<dbReference type="Pfam" id="PF17294">
    <property type="entry name" value="Lipoprotein_22"/>
    <property type="match status" value="1"/>
</dbReference>
<dbReference type="EMBL" id="JAUSUV010000004">
    <property type="protein sequence ID" value="MDQ0416816.1"/>
    <property type="molecule type" value="Genomic_DNA"/>
</dbReference>
<organism evidence="2 3">
    <name type="scientific">Croceifilum oryzae</name>
    <dbReference type="NCBI Taxonomy" id="1553429"/>
    <lineage>
        <taxon>Bacteria</taxon>
        <taxon>Bacillati</taxon>
        <taxon>Bacillota</taxon>
        <taxon>Bacilli</taxon>
        <taxon>Bacillales</taxon>
        <taxon>Thermoactinomycetaceae</taxon>
        <taxon>Croceifilum</taxon>
    </lineage>
</organism>
<evidence type="ECO:0000256" key="1">
    <source>
        <dbReference type="SAM" id="Phobius"/>
    </source>
</evidence>
<proteinExistence type="predicted"/>
<keyword evidence="1" id="KW-0812">Transmembrane</keyword>
<dbReference type="Gene3D" id="2.40.40.60">
    <property type="match status" value="1"/>
</dbReference>
<keyword evidence="3" id="KW-1185">Reference proteome</keyword>
<dbReference type="AlphaFoldDB" id="A0AAJ1WTA9"/>
<comment type="caution">
    <text evidence="2">The sequence shown here is derived from an EMBL/GenBank/DDBJ whole genome shotgun (WGS) entry which is preliminary data.</text>
</comment>
<protein>
    <submittedName>
        <fullName evidence="2">Uncharacterized protein</fullName>
    </submittedName>
</protein>
<dbReference type="RefSeq" id="WP_307251456.1">
    <property type="nucleotide sequence ID" value="NZ_JAUSUV010000004.1"/>
</dbReference>
<sequence length="213" mass="23552">MKKIVTIGSITVVAAILLTYFFFKPELLHYFGRPNGAIVLGEKEEVQKTLSDVKSKISAQENYTLKESKINDKKVLFLSKTTAEALNKRGLMNTVKRVKGPKGLEIEKLITLPAVPTGKGILFAREDLKEGATKSVESEQKLITEYKGDTIIGEGSRFPGENSYVMVSDDIFASIKAPEKQLTVLLADVENGKSLIKLSDTIDYINASLKPWK</sequence>
<gene>
    <name evidence="2" type="ORF">J2Z48_000988</name>
</gene>
<reference evidence="2 3" key="1">
    <citation type="submission" date="2023-07" db="EMBL/GenBank/DDBJ databases">
        <title>Genomic Encyclopedia of Type Strains, Phase IV (KMG-IV): sequencing the most valuable type-strain genomes for metagenomic binning, comparative biology and taxonomic classification.</title>
        <authorList>
            <person name="Goeker M."/>
        </authorList>
    </citation>
    <scope>NUCLEOTIDE SEQUENCE [LARGE SCALE GENOMIC DNA]</scope>
    <source>
        <strain evidence="2 3">DSM 46876</strain>
    </source>
</reference>